<evidence type="ECO:0000259" key="2">
    <source>
        <dbReference type="PROSITE" id="PS51186"/>
    </source>
</evidence>
<dbReference type="RefSeq" id="WP_274268866.1">
    <property type="nucleotide sequence ID" value="NZ_CP117880.1"/>
</dbReference>
<dbReference type="Gene3D" id="3.40.630.30">
    <property type="match status" value="1"/>
</dbReference>
<dbReference type="SUPFAM" id="SSF55729">
    <property type="entry name" value="Acyl-CoA N-acyltransferases (Nat)"/>
    <property type="match status" value="1"/>
</dbReference>
<dbReference type="InterPro" id="IPR000182">
    <property type="entry name" value="GNAT_dom"/>
</dbReference>
<dbReference type="InterPro" id="IPR050769">
    <property type="entry name" value="NAT_camello-type"/>
</dbReference>
<evidence type="ECO:0000313" key="3">
    <source>
        <dbReference type="EMBL" id="WDF70157.1"/>
    </source>
</evidence>
<dbReference type="PROSITE" id="PS51186">
    <property type="entry name" value="GNAT"/>
    <property type="match status" value="1"/>
</dbReference>
<dbReference type="InterPro" id="IPR016181">
    <property type="entry name" value="Acyl_CoA_acyltransferase"/>
</dbReference>
<evidence type="ECO:0000256" key="1">
    <source>
        <dbReference type="ARBA" id="ARBA00022679"/>
    </source>
</evidence>
<keyword evidence="1" id="KW-0808">Transferase</keyword>
<dbReference type="CDD" id="cd04301">
    <property type="entry name" value="NAT_SF"/>
    <property type="match status" value="1"/>
</dbReference>
<evidence type="ECO:0000313" key="4">
    <source>
        <dbReference type="Proteomes" id="UP001221558"/>
    </source>
</evidence>
<name>A0ABY7WKN0_9SPHI</name>
<dbReference type="Pfam" id="PF13508">
    <property type="entry name" value="Acetyltransf_7"/>
    <property type="match status" value="1"/>
</dbReference>
<keyword evidence="4" id="KW-1185">Reference proteome</keyword>
<proteinExistence type="predicted"/>
<protein>
    <submittedName>
        <fullName evidence="3">GNAT family N-acetyltransferase</fullName>
    </submittedName>
</protein>
<dbReference type="PANTHER" id="PTHR13947">
    <property type="entry name" value="GNAT FAMILY N-ACETYLTRANSFERASE"/>
    <property type="match status" value="1"/>
</dbReference>
<dbReference type="PANTHER" id="PTHR13947:SF37">
    <property type="entry name" value="LD18367P"/>
    <property type="match status" value="1"/>
</dbReference>
<organism evidence="3 4">
    <name type="scientific">Sphingobacterium oryzagri</name>
    <dbReference type="NCBI Taxonomy" id="3025669"/>
    <lineage>
        <taxon>Bacteria</taxon>
        <taxon>Pseudomonadati</taxon>
        <taxon>Bacteroidota</taxon>
        <taxon>Sphingobacteriia</taxon>
        <taxon>Sphingobacteriales</taxon>
        <taxon>Sphingobacteriaceae</taxon>
        <taxon>Sphingobacterium</taxon>
    </lineage>
</organism>
<feature type="domain" description="N-acetyltransferase" evidence="2">
    <location>
        <begin position="5"/>
        <end position="148"/>
    </location>
</feature>
<dbReference type="Proteomes" id="UP001221558">
    <property type="component" value="Chromosome"/>
</dbReference>
<dbReference type="EMBL" id="CP117880">
    <property type="protein sequence ID" value="WDF70157.1"/>
    <property type="molecule type" value="Genomic_DNA"/>
</dbReference>
<reference evidence="3 4" key="1">
    <citation type="submission" date="2023-02" db="EMBL/GenBank/DDBJ databases">
        <title>Genome sequence of Sphingobacterium sp. KACC 22765.</title>
        <authorList>
            <person name="Kim S."/>
            <person name="Heo J."/>
            <person name="Kwon S.-W."/>
        </authorList>
    </citation>
    <scope>NUCLEOTIDE SEQUENCE [LARGE SCALE GENOMIC DNA]</scope>
    <source>
        <strain evidence="3 4">KACC 22765</strain>
    </source>
</reference>
<gene>
    <name evidence="3" type="ORF">PQ465_07205</name>
</gene>
<sequence>MKKAINIRPYLPQDKDSVLELMSLLVPTYFAEEEIADLDHYLDQEIELYFVAERQGKIVAAAGINFEKAEGIGKLSWDFVHPEAHGQGLGTKLLQHRIHILQSLDDIKTISVRTSQMAYRFYEKNGFETVAIKKDFWAPGFDMYKMLYRG</sequence>
<accession>A0ABY7WKN0</accession>